<proteinExistence type="predicted"/>
<comment type="caution">
    <text evidence="7">The sequence shown here is derived from an EMBL/GenBank/DDBJ whole genome shotgun (WGS) entry which is preliminary data.</text>
</comment>
<evidence type="ECO:0000313" key="7">
    <source>
        <dbReference type="EMBL" id="KAL2913099.1"/>
    </source>
</evidence>
<evidence type="ECO:0000259" key="6">
    <source>
        <dbReference type="Pfam" id="PF04321"/>
    </source>
</evidence>
<dbReference type="InterPro" id="IPR022407">
    <property type="entry name" value="OxRdtase_Mopterin_BS"/>
</dbReference>
<evidence type="ECO:0000313" key="8">
    <source>
        <dbReference type="Proteomes" id="UP001527925"/>
    </source>
</evidence>
<dbReference type="Gene3D" id="3.40.50.720">
    <property type="entry name" value="NAD(P)-binding Rossmann-like Domain"/>
    <property type="match status" value="1"/>
</dbReference>
<evidence type="ECO:0000256" key="2">
    <source>
        <dbReference type="ARBA" id="ARBA00022505"/>
    </source>
</evidence>
<comment type="cofactor">
    <cofactor evidence="1">
        <name>Mo-molybdopterin</name>
        <dbReference type="ChEBI" id="CHEBI:71302"/>
    </cofactor>
</comment>
<evidence type="ECO:0000256" key="1">
    <source>
        <dbReference type="ARBA" id="ARBA00001924"/>
    </source>
</evidence>
<evidence type="ECO:0000256" key="5">
    <source>
        <dbReference type="ARBA" id="ARBA00023004"/>
    </source>
</evidence>
<dbReference type="PANTHER" id="PTHR10491">
    <property type="entry name" value="DTDP-4-DEHYDRORHAMNOSE REDUCTASE"/>
    <property type="match status" value="1"/>
</dbReference>
<dbReference type="SUPFAM" id="SSF51735">
    <property type="entry name" value="NAD(P)-binding Rossmann-fold domains"/>
    <property type="match status" value="1"/>
</dbReference>
<reference evidence="7 8" key="1">
    <citation type="submission" date="2023-09" db="EMBL/GenBank/DDBJ databases">
        <title>Pangenome analysis of Batrachochytrium dendrobatidis and related Chytrids.</title>
        <authorList>
            <person name="Yacoub M.N."/>
            <person name="Stajich J.E."/>
            <person name="James T.Y."/>
        </authorList>
    </citation>
    <scope>NUCLEOTIDE SEQUENCE [LARGE SCALE GENOMIC DNA]</scope>
    <source>
        <strain evidence="7 8">JEL0888</strain>
    </source>
</reference>
<dbReference type="InterPro" id="IPR005913">
    <property type="entry name" value="dTDP_dehydrorham_reduct"/>
</dbReference>
<name>A0ABR4N0T2_9FUNG</name>
<feature type="domain" description="RmlD-like substrate binding" evidence="6">
    <location>
        <begin position="4"/>
        <end position="288"/>
    </location>
</feature>
<dbReference type="InterPro" id="IPR036291">
    <property type="entry name" value="NAD(P)-bd_dom_sf"/>
</dbReference>
<keyword evidence="4" id="KW-0560">Oxidoreductase</keyword>
<keyword evidence="5" id="KW-0408">Iron</keyword>
<dbReference type="Proteomes" id="UP001527925">
    <property type="component" value="Unassembled WGS sequence"/>
</dbReference>
<dbReference type="EMBL" id="JADGIZ020000052">
    <property type="protein sequence ID" value="KAL2913099.1"/>
    <property type="molecule type" value="Genomic_DNA"/>
</dbReference>
<dbReference type="PANTHER" id="PTHR10491:SF4">
    <property type="entry name" value="METHIONINE ADENOSYLTRANSFERASE 2 SUBUNIT BETA"/>
    <property type="match status" value="1"/>
</dbReference>
<gene>
    <name evidence="7" type="ORF">HK105_207444</name>
</gene>
<evidence type="ECO:0000256" key="4">
    <source>
        <dbReference type="ARBA" id="ARBA00023002"/>
    </source>
</evidence>
<dbReference type="InterPro" id="IPR029903">
    <property type="entry name" value="RmlD-like-bd"/>
</dbReference>
<protein>
    <recommendedName>
        <fullName evidence="6">RmlD-like substrate binding domain-containing protein</fullName>
    </recommendedName>
</protein>
<accession>A0ABR4N0T2</accession>
<dbReference type="PROSITE" id="PS00559">
    <property type="entry name" value="MOLYBDOPTERIN_EUK"/>
    <property type="match status" value="1"/>
</dbReference>
<sequence>MTRTIVITGASGLLGRAVYDAFAARSEFRVVGTAFSRAGKHARLDLTDAAAVEAFLVETKPAVVVHCAAERRPDVAARDEAGTVRLNVDVCGTLGQLATKVGAKVVFISSDYLFDGLSPPYEVDAVPNPLNFYGRTKLAGEQAILASNPHAISLRVPLLYGAVEYNAESSVSALIDLDSSKQVTVDHFQSRFPTCVEDVAKALVALIDRHFAGEPVEGIFHFSAKERMTKYEICSCVSRCDVNDQMFGELLGVSTAHVVPDSEPPKDPVATRPVDAQLSTARIEAIGIKIECVPFRTWYAAHLA</sequence>
<keyword evidence="3" id="KW-0479">Metal-binding</keyword>
<keyword evidence="8" id="KW-1185">Reference proteome</keyword>
<keyword evidence="2" id="KW-0500">Molybdenum</keyword>
<evidence type="ECO:0000256" key="3">
    <source>
        <dbReference type="ARBA" id="ARBA00022723"/>
    </source>
</evidence>
<organism evidence="7 8">
    <name type="scientific">Polyrhizophydium stewartii</name>
    <dbReference type="NCBI Taxonomy" id="2732419"/>
    <lineage>
        <taxon>Eukaryota</taxon>
        <taxon>Fungi</taxon>
        <taxon>Fungi incertae sedis</taxon>
        <taxon>Chytridiomycota</taxon>
        <taxon>Chytridiomycota incertae sedis</taxon>
        <taxon>Chytridiomycetes</taxon>
        <taxon>Rhizophydiales</taxon>
        <taxon>Rhizophydiales incertae sedis</taxon>
        <taxon>Polyrhizophydium</taxon>
    </lineage>
</organism>
<dbReference type="Pfam" id="PF04321">
    <property type="entry name" value="RmlD_sub_bind"/>
    <property type="match status" value="1"/>
</dbReference>
<dbReference type="CDD" id="cd05254">
    <property type="entry name" value="dTDP_HR_like_SDR_e"/>
    <property type="match status" value="1"/>
</dbReference>